<gene>
    <name evidence="1" type="ORF">LCGC14_2396310</name>
</gene>
<proteinExistence type="predicted"/>
<evidence type="ECO:0008006" key="2">
    <source>
        <dbReference type="Google" id="ProtNLM"/>
    </source>
</evidence>
<dbReference type="EMBL" id="LAZR01035872">
    <property type="protein sequence ID" value="KKL26334.1"/>
    <property type="molecule type" value="Genomic_DNA"/>
</dbReference>
<dbReference type="AlphaFoldDB" id="A0A0F9BWP8"/>
<reference evidence="1" key="1">
    <citation type="journal article" date="2015" name="Nature">
        <title>Complex archaea that bridge the gap between prokaryotes and eukaryotes.</title>
        <authorList>
            <person name="Spang A."/>
            <person name="Saw J.H."/>
            <person name="Jorgensen S.L."/>
            <person name="Zaremba-Niedzwiedzka K."/>
            <person name="Martijn J."/>
            <person name="Lind A.E."/>
            <person name="van Eijk R."/>
            <person name="Schleper C."/>
            <person name="Guy L."/>
            <person name="Ettema T.J."/>
        </authorList>
    </citation>
    <scope>NUCLEOTIDE SEQUENCE</scope>
</reference>
<feature type="non-terminal residue" evidence="1">
    <location>
        <position position="340"/>
    </location>
</feature>
<sequence>MTKPRGRPATAKARRKALLDKAKDKPCMDCGVQFPPEAMDFDHVRGVKSFCVNRAQSRSLAAIRAEIAKCDLVCSNCHRVRTRLRWGQRRRRGTTPGGRPATTRAKVLAYYTEKPGHQTDQRAATKLGMSIGAFGNARRELERVGLLTIVRVPQPRQGGRDRVIVTVPNPDGYGALLDGLVEGVTDMVTEPCHYRVYKALGPQAPKPNGKERTRLRNSKGVKRSGMKFITLDREDGPPANLDAIDEGFEEAPSVRFIKLFCAAHRKRFGSRYLVRPEDRRHAKRLTEAHELVLLEEMVSLFIAMDGYGRPGIRNFYVKSDELLVDARERISERAKDKAER</sequence>
<organism evidence="1">
    <name type="scientific">marine sediment metagenome</name>
    <dbReference type="NCBI Taxonomy" id="412755"/>
    <lineage>
        <taxon>unclassified sequences</taxon>
        <taxon>metagenomes</taxon>
        <taxon>ecological metagenomes</taxon>
    </lineage>
</organism>
<comment type="caution">
    <text evidence="1">The sequence shown here is derived from an EMBL/GenBank/DDBJ whole genome shotgun (WGS) entry which is preliminary data.</text>
</comment>
<evidence type="ECO:0000313" key="1">
    <source>
        <dbReference type="EMBL" id="KKL26334.1"/>
    </source>
</evidence>
<name>A0A0F9BWP8_9ZZZZ</name>
<accession>A0A0F9BWP8</accession>
<protein>
    <recommendedName>
        <fullName evidence="2">HNH nuclease domain-containing protein</fullName>
    </recommendedName>
</protein>